<dbReference type="AlphaFoldDB" id="A0A5K7S489"/>
<dbReference type="Proteomes" id="UP001193389">
    <property type="component" value="Chromosome"/>
</dbReference>
<organism evidence="1 2">
    <name type="scientific">Aquipluma nitroreducens</name>
    <dbReference type="NCBI Taxonomy" id="2010828"/>
    <lineage>
        <taxon>Bacteria</taxon>
        <taxon>Pseudomonadati</taxon>
        <taxon>Bacteroidota</taxon>
        <taxon>Bacteroidia</taxon>
        <taxon>Marinilabiliales</taxon>
        <taxon>Prolixibacteraceae</taxon>
        <taxon>Aquipluma</taxon>
    </lineage>
</organism>
<protein>
    <submittedName>
        <fullName evidence="1">Chitinase</fullName>
    </submittedName>
</protein>
<evidence type="ECO:0000313" key="1">
    <source>
        <dbReference type="EMBL" id="BBE16363.1"/>
    </source>
</evidence>
<gene>
    <name evidence="1" type="ORF">AQPE_0501</name>
</gene>
<sequence length="287" mass="31229">MNFMIVSAVLENQPLSVDDELAVFSGTKCVGAAKLTKAINPADKTTFLSLSASQDDGSGNGFTENDTVIFKIWDNKNLKEVVAKSVVYRKDISTWLTTGRFSASATSVVEITHNTELTQTIQFIKGNNLFSTYIIPTNPDLSVVFKSLCDSKLLLKIQDEVGNTLAPTKTGGWVNNIGSIKKTEGYLVSVSSNCSVQINGQMIDLPLDIPLNAGWNFISFPSLTEQNAMTVVQSLIDQNKLVKVQDELGNSIENLKRYGGWKNGIGNFKPGKAYKVNVSSACSLTLR</sequence>
<evidence type="ECO:0000313" key="2">
    <source>
        <dbReference type="Proteomes" id="UP001193389"/>
    </source>
</evidence>
<dbReference type="EMBL" id="AP018694">
    <property type="protein sequence ID" value="BBE16363.1"/>
    <property type="molecule type" value="Genomic_DNA"/>
</dbReference>
<reference evidence="1" key="1">
    <citation type="journal article" date="2020" name="Int. J. Syst. Evol. Microbiol.">
        <title>Aquipluma nitroreducens gen. nov. sp. nov., a novel facultatively anaerobic bacterium isolated from a freshwater lake.</title>
        <authorList>
            <person name="Watanabe M."/>
            <person name="Kojima H."/>
            <person name="Fukui M."/>
        </authorList>
    </citation>
    <scope>NUCLEOTIDE SEQUENCE</scope>
    <source>
        <strain evidence="1">MeG22</strain>
    </source>
</reference>
<proteinExistence type="predicted"/>
<dbReference type="KEGG" id="anf:AQPE_0501"/>
<keyword evidence="2" id="KW-1185">Reference proteome</keyword>
<name>A0A5K7S489_9BACT</name>
<accession>A0A5K7S489</accession>